<evidence type="ECO:0000259" key="6">
    <source>
        <dbReference type="PROSITE" id="PS50089"/>
    </source>
</evidence>
<dbReference type="InterPro" id="IPR011422">
    <property type="entry name" value="BRAP2/ETP1_RRM"/>
</dbReference>
<dbReference type="AlphaFoldDB" id="A0A834YTQ6"/>
<dbReference type="CDD" id="cd16457">
    <property type="entry name" value="RING-H2_BRAP2"/>
    <property type="match status" value="1"/>
</dbReference>
<dbReference type="SMART" id="SM00184">
    <property type="entry name" value="RING"/>
    <property type="match status" value="1"/>
</dbReference>
<evidence type="ECO:0008006" key="10">
    <source>
        <dbReference type="Google" id="ProtNLM"/>
    </source>
</evidence>
<dbReference type="InterPro" id="IPR001841">
    <property type="entry name" value="Znf_RING"/>
</dbReference>
<dbReference type="InterPro" id="IPR001607">
    <property type="entry name" value="Znf_UBP"/>
</dbReference>
<dbReference type="EMBL" id="JABCRI010000015">
    <property type="protein sequence ID" value="KAF8393180.1"/>
    <property type="molecule type" value="Genomic_DNA"/>
</dbReference>
<keyword evidence="5" id="KW-0175">Coiled coil</keyword>
<dbReference type="GO" id="GO:0008270">
    <property type="term" value="F:zinc ion binding"/>
    <property type="evidence" value="ECO:0007669"/>
    <property type="project" value="UniProtKB-KW"/>
</dbReference>
<dbReference type="CDD" id="cd12437">
    <property type="entry name" value="RRM_BRAP2_like"/>
    <property type="match status" value="1"/>
</dbReference>
<keyword evidence="3" id="KW-0862">Zinc</keyword>
<dbReference type="PANTHER" id="PTHR24007">
    <property type="entry name" value="BRCA1-ASSOCIATED PROTEIN"/>
    <property type="match status" value="1"/>
</dbReference>
<dbReference type="PANTHER" id="PTHR24007:SF10">
    <property type="entry name" value="BRAP2 RING ZNF UBP DOMAIN-CONTAINING PROTEIN 1"/>
    <property type="match status" value="1"/>
</dbReference>
<name>A0A834YTQ6_TETSI</name>
<dbReference type="Proteomes" id="UP000655225">
    <property type="component" value="Unassembled WGS sequence"/>
</dbReference>
<dbReference type="GO" id="GO:0007265">
    <property type="term" value="P:Ras protein signal transduction"/>
    <property type="evidence" value="ECO:0007669"/>
    <property type="project" value="TreeGrafter"/>
</dbReference>
<dbReference type="FunFam" id="3.30.40.10:FF:000555">
    <property type="entry name" value="Zinc finger (Ubiquitin-hydrolase) domain-containing protein"/>
    <property type="match status" value="1"/>
</dbReference>
<protein>
    <recommendedName>
        <fullName evidence="10">BRCA1-associated protein</fullName>
    </recommendedName>
</protein>
<evidence type="ECO:0000256" key="1">
    <source>
        <dbReference type="ARBA" id="ARBA00022723"/>
    </source>
</evidence>
<evidence type="ECO:0000313" key="9">
    <source>
        <dbReference type="Proteomes" id="UP000655225"/>
    </source>
</evidence>
<dbReference type="OMA" id="YIEHASD"/>
<dbReference type="PROSITE" id="PS50089">
    <property type="entry name" value="ZF_RING_2"/>
    <property type="match status" value="1"/>
</dbReference>
<dbReference type="GO" id="GO:0016567">
    <property type="term" value="P:protein ubiquitination"/>
    <property type="evidence" value="ECO:0007669"/>
    <property type="project" value="TreeGrafter"/>
</dbReference>
<dbReference type="InterPro" id="IPR013083">
    <property type="entry name" value="Znf_RING/FYVE/PHD"/>
</dbReference>
<dbReference type="Pfam" id="PF02148">
    <property type="entry name" value="zf-UBP"/>
    <property type="match status" value="1"/>
</dbReference>
<dbReference type="Pfam" id="PF07576">
    <property type="entry name" value="BRAP2"/>
    <property type="match status" value="1"/>
</dbReference>
<keyword evidence="1" id="KW-0479">Metal-binding</keyword>
<feature type="domain" description="UBP-type" evidence="7">
    <location>
        <begin position="323"/>
        <end position="416"/>
    </location>
</feature>
<keyword evidence="9" id="KW-1185">Reference proteome</keyword>
<evidence type="ECO:0000256" key="2">
    <source>
        <dbReference type="ARBA" id="ARBA00022771"/>
    </source>
</evidence>
<organism evidence="8 9">
    <name type="scientific">Tetracentron sinense</name>
    <name type="common">Spur-leaf</name>
    <dbReference type="NCBI Taxonomy" id="13715"/>
    <lineage>
        <taxon>Eukaryota</taxon>
        <taxon>Viridiplantae</taxon>
        <taxon>Streptophyta</taxon>
        <taxon>Embryophyta</taxon>
        <taxon>Tracheophyta</taxon>
        <taxon>Spermatophyta</taxon>
        <taxon>Magnoliopsida</taxon>
        <taxon>Trochodendrales</taxon>
        <taxon>Trochodendraceae</taxon>
        <taxon>Tetracentron</taxon>
    </lineage>
</organism>
<dbReference type="OrthoDB" id="273556at2759"/>
<keyword evidence="2 4" id="KW-0863">Zinc-finger</keyword>
<evidence type="ECO:0000256" key="3">
    <source>
        <dbReference type="ARBA" id="ARBA00022833"/>
    </source>
</evidence>
<accession>A0A834YTQ6</accession>
<dbReference type="SMART" id="SM00290">
    <property type="entry name" value="ZnF_UBP"/>
    <property type="match status" value="1"/>
</dbReference>
<proteinExistence type="predicted"/>
<evidence type="ECO:0000256" key="4">
    <source>
        <dbReference type="PROSITE-ProRule" id="PRU00502"/>
    </source>
</evidence>
<evidence type="ECO:0000259" key="7">
    <source>
        <dbReference type="PROSITE" id="PS50271"/>
    </source>
</evidence>
<sequence length="601" mass="67936">MVGSPPSYHSFGSPNEGRLGSGIGMPHTLLKESMSALNDLEDIDEAGYTKAIGKFHDDELRRALFLEMLVERKKDWVDGHAYDLILMLTSGKDPQIMHVPSSYVGADARVSSNPNNAMFSLRVHSVDSNHPLTRSIGEESDFATDSASANLNPNFQERRGIVHLFRSVSRHPSSTSPNPNIQGTHLLFVLAVPNNLSSEDFIRFCGSYIDHVTEILIIRNDGMEDRYSVLIKLVDQKKADSFYRNFNGRRFSSTEAEVCHILFTVSVEYTEFAEIAGTPPMGFTELPTCPVCLERLDQDTSGILTTLCDHSYQCSCISKWTDSSCSVCRFCQQQAEKPTCSVCGTSENLWICVICGFVGCGRYKEGHAIRHWKDTQHCYSLDLETQRVWDYVGDTYVHRLNQSKADGKLVEMNSSCISIHGDCGTCECSEDSEISGALFDSKVEVIMDEYNRLLASQLENQRQNYESLLVEAKAKRENSVSKAVEKAVRLKMQDIQIKLEKYLVENKIVADINQNLMKNQELWRNKVKEIEEREISSLRLRDEKILDLEEQIRDLTVYIEAQRTLDNMTDSDDIKGGTLLPVPLQSLANTKRSTKTNRRRN</sequence>
<dbReference type="GO" id="GO:0061630">
    <property type="term" value="F:ubiquitin protein ligase activity"/>
    <property type="evidence" value="ECO:0007669"/>
    <property type="project" value="TreeGrafter"/>
</dbReference>
<comment type="caution">
    <text evidence="8">The sequence shown here is derived from an EMBL/GenBank/DDBJ whole genome shotgun (WGS) entry which is preliminary data.</text>
</comment>
<dbReference type="GO" id="GO:0005737">
    <property type="term" value="C:cytoplasm"/>
    <property type="evidence" value="ECO:0007669"/>
    <property type="project" value="TreeGrafter"/>
</dbReference>
<dbReference type="Gene3D" id="3.30.40.10">
    <property type="entry name" value="Zinc/RING finger domain, C3HC4 (zinc finger)"/>
    <property type="match status" value="1"/>
</dbReference>
<evidence type="ECO:0000313" key="8">
    <source>
        <dbReference type="EMBL" id="KAF8393180.1"/>
    </source>
</evidence>
<feature type="coiled-coil region" evidence="5">
    <location>
        <begin position="451"/>
        <end position="478"/>
    </location>
</feature>
<dbReference type="SUPFAM" id="SSF57850">
    <property type="entry name" value="RING/U-box"/>
    <property type="match status" value="1"/>
</dbReference>
<feature type="domain" description="RING-type" evidence="6">
    <location>
        <begin position="289"/>
        <end position="329"/>
    </location>
</feature>
<reference evidence="8 9" key="1">
    <citation type="submission" date="2020-04" db="EMBL/GenBank/DDBJ databases">
        <title>Plant Genome Project.</title>
        <authorList>
            <person name="Zhang R.-G."/>
        </authorList>
    </citation>
    <scope>NUCLEOTIDE SEQUENCE [LARGE SCALE GENOMIC DNA]</scope>
    <source>
        <strain evidence="8">YNK0</strain>
        <tissue evidence="8">Leaf</tissue>
    </source>
</reference>
<dbReference type="PROSITE" id="PS50271">
    <property type="entry name" value="ZF_UBP"/>
    <property type="match status" value="1"/>
</dbReference>
<gene>
    <name evidence="8" type="ORF">HHK36_021421</name>
</gene>
<evidence type="ECO:0000256" key="5">
    <source>
        <dbReference type="SAM" id="Coils"/>
    </source>
</evidence>
<dbReference type="InterPro" id="IPR047243">
    <property type="entry name" value="RING-H2_BRAP2"/>
</dbReference>